<proteinExistence type="predicted"/>
<reference evidence="1" key="1">
    <citation type="submission" date="2020-10" db="EMBL/GenBank/DDBJ databases">
        <authorList>
            <person name="Gilroy R."/>
        </authorList>
    </citation>
    <scope>NUCLEOTIDE SEQUENCE</scope>
    <source>
        <strain evidence="1">35461</strain>
    </source>
</reference>
<comment type="caution">
    <text evidence="1">The sequence shown here is derived from an EMBL/GenBank/DDBJ whole genome shotgun (WGS) entry which is preliminary data.</text>
</comment>
<evidence type="ECO:0000313" key="1">
    <source>
        <dbReference type="EMBL" id="HIV09215.1"/>
    </source>
</evidence>
<reference evidence="1" key="2">
    <citation type="journal article" date="2021" name="PeerJ">
        <title>Extensive microbial diversity within the chicken gut microbiome revealed by metagenomics and culture.</title>
        <authorList>
            <person name="Gilroy R."/>
            <person name="Ravi A."/>
            <person name="Getino M."/>
            <person name="Pursley I."/>
            <person name="Horton D.L."/>
            <person name="Alikhan N.F."/>
            <person name="Baker D."/>
            <person name="Gharbi K."/>
            <person name="Hall N."/>
            <person name="Watson M."/>
            <person name="Adriaenssens E.M."/>
            <person name="Foster-Nyarko E."/>
            <person name="Jarju S."/>
            <person name="Secka A."/>
            <person name="Antonio M."/>
            <person name="Oren A."/>
            <person name="Chaudhuri R.R."/>
            <person name="La Ragione R."/>
            <person name="Hildebrand F."/>
            <person name="Pallen M.J."/>
        </authorList>
    </citation>
    <scope>NUCLEOTIDE SEQUENCE</scope>
    <source>
        <strain evidence="1">35461</strain>
    </source>
</reference>
<sequence>MKRGPNNFDFVYAVRNTRIVRAPERLLDPFDQTLVNYTLLAQPMDDPTKTRVREGKLQTFPPRLLLPGDLSTQELEGFGPQAQDYLSFLRAHGDRFRVLRYSYRLRRETYSETLIGEPLEAVRDRAKRALERKADPYAALVVGVDEPWDVCLLHLFMRLVQASLPKTLHALTEHEKAGFRERMPQPDRDEVERAFAAAAKDPTLIKPLGRLLKEKGLFELYQDRFFALVRD</sequence>
<dbReference type="Proteomes" id="UP000886845">
    <property type="component" value="Unassembled WGS sequence"/>
</dbReference>
<protein>
    <submittedName>
        <fullName evidence="1">Uncharacterized protein</fullName>
    </submittedName>
</protein>
<dbReference type="AlphaFoldDB" id="A0A9D1NNI0"/>
<evidence type="ECO:0000313" key="2">
    <source>
        <dbReference type="Proteomes" id="UP000886845"/>
    </source>
</evidence>
<gene>
    <name evidence="1" type="ORF">IAC79_03785</name>
</gene>
<accession>A0A9D1NNI0</accession>
<name>A0A9D1NNI0_9BACT</name>
<organism evidence="1 2">
    <name type="scientific">Candidatus Spyradenecus faecavium</name>
    <dbReference type="NCBI Taxonomy" id="2840947"/>
    <lineage>
        <taxon>Bacteria</taxon>
        <taxon>Pseudomonadati</taxon>
        <taxon>Lentisphaerota</taxon>
        <taxon>Lentisphaeria</taxon>
        <taxon>Lentisphaerales</taxon>
        <taxon>Lentisphaeraceae</taxon>
        <taxon>Lentisphaeraceae incertae sedis</taxon>
        <taxon>Candidatus Spyradenecus</taxon>
    </lineage>
</organism>
<dbReference type="EMBL" id="DVOR01000120">
    <property type="protein sequence ID" value="HIV09215.1"/>
    <property type="molecule type" value="Genomic_DNA"/>
</dbReference>